<protein>
    <submittedName>
        <fullName evidence="3">Uncharacterized protein</fullName>
    </submittedName>
</protein>
<comment type="caution">
    <text evidence="3">The sequence shown here is derived from an EMBL/GenBank/DDBJ whole genome shotgun (WGS) entry which is preliminary data.</text>
</comment>
<proteinExistence type="predicted"/>
<feature type="compositionally biased region" description="Pro residues" evidence="1">
    <location>
        <begin position="196"/>
        <end position="206"/>
    </location>
</feature>
<evidence type="ECO:0000313" key="4">
    <source>
        <dbReference type="Proteomes" id="UP000306147"/>
    </source>
</evidence>
<dbReference type="InterPro" id="IPR014115">
    <property type="entry name" value="TrbI_Ftype"/>
</dbReference>
<sequence length="229" mass="24120">MAEQPELDFPPASHSASRPARPARRIGFGGFTRQQMVLGLVALALAIWGMWVTRALTAPKQDHIVAARLSALVGDYVEAQRYSGSPPDRVQAEMRAFMASLDKELQRRSADGQVVLVGEAVLTKNVPDITESLKKAVFASGVPEPRRASAEQLQRMQELAAAQSALAASRQAQLAAPGQIDPMAGAQALSSQVPPATGPFPQPMPQGAPEQIHGPSVSTFGGPDGNGGQ</sequence>
<keyword evidence="2" id="KW-0812">Transmembrane</keyword>
<dbReference type="EMBL" id="SRXT01000009">
    <property type="protein sequence ID" value="TGX49150.1"/>
    <property type="molecule type" value="Genomic_DNA"/>
</dbReference>
<dbReference type="RefSeq" id="WP_135965644.1">
    <property type="nucleotide sequence ID" value="NZ_SRXT01000009.1"/>
</dbReference>
<evidence type="ECO:0000313" key="3">
    <source>
        <dbReference type="EMBL" id="TGX49150.1"/>
    </source>
</evidence>
<dbReference type="Proteomes" id="UP000306147">
    <property type="component" value="Unassembled WGS sequence"/>
</dbReference>
<reference evidence="3 4" key="1">
    <citation type="submission" date="2019-04" db="EMBL/GenBank/DDBJ databases">
        <title>Sphingomonas psychrotolerans sp. nov., isolated from soil in the Tianshan Mountains, Xinjiang, China.</title>
        <authorList>
            <person name="Luo Y."/>
            <person name="Sheng H."/>
        </authorList>
    </citation>
    <scope>NUCLEOTIDE SEQUENCE [LARGE SCALE GENOMIC DNA]</scope>
    <source>
        <strain evidence="3 4">ZFGT-11</strain>
    </source>
</reference>
<dbReference type="Pfam" id="PF09677">
    <property type="entry name" value="TrbI_Ftype"/>
    <property type="match status" value="1"/>
</dbReference>
<gene>
    <name evidence="3" type="ORF">E5A73_20135</name>
</gene>
<feature type="region of interest" description="Disordered" evidence="1">
    <location>
        <begin position="1"/>
        <end position="21"/>
    </location>
</feature>
<feature type="transmembrane region" description="Helical" evidence="2">
    <location>
        <begin position="36"/>
        <end position="53"/>
    </location>
</feature>
<dbReference type="AlphaFoldDB" id="A0A4S1X2T0"/>
<evidence type="ECO:0000256" key="1">
    <source>
        <dbReference type="SAM" id="MobiDB-lite"/>
    </source>
</evidence>
<feature type="compositionally biased region" description="Low complexity" evidence="1">
    <location>
        <begin position="10"/>
        <end position="20"/>
    </location>
</feature>
<dbReference type="OrthoDB" id="7391267at2"/>
<name>A0A4S1X2T0_9SPHN</name>
<accession>A0A4S1X2T0</accession>
<evidence type="ECO:0000256" key="2">
    <source>
        <dbReference type="SAM" id="Phobius"/>
    </source>
</evidence>
<keyword evidence="2" id="KW-1133">Transmembrane helix</keyword>
<organism evidence="3 4">
    <name type="scientific">Sphingomonas gei</name>
    <dbReference type="NCBI Taxonomy" id="1395960"/>
    <lineage>
        <taxon>Bacteria</taxon>
        <taxon>Pseudomonadati</taxon>
        <taxon>Pseudomonadota</taxon>
        <taxon>Alphaproteobacteria</taxon>
        <taxon>Sphingomonadales</taxon>
        <taxon>Sphingomonadaceae</taxon>
        <taxon>Sphingomonas</taxon>
    </lineage>
</organism>
<keyword evidence="4" id="KW-1185">Reference proteome</keyword>
<feature type="region of interest" description="Disordered" evidence="1">
    <location>
        <begin position="185"/>
        <end position="229"/>
    </location>
</feature>
<keyword evidence="2" id="KW-0472">Membrane</keyword>